<evidence type="ECO:0000256" key="5">
    <source>
        <dbReference type="ARBA" id="ARBA00023136"/>
    </source>
</evidence>
<feature type="transmembrane region" description="Helical" evidence="6">
    <location>
        <begin position="220"/>
        <end position="240"/>
    </location>
</feature>
<feature type="transmembrane region" description="Helical" evidence="6">
    <location>
        <begin position="7"/>
        <end position="35"/>
    </location>
</feature>
<evidence type="ECO:0000313" key="8">
    <source>
        <dbReference type="Proteomes" id="UP000030832"/>
    </source>
</evidence>
<accession>A0A0B0IIJ7</accession>
<dbReference type="InterPro" id="IPR051598">
    <property type="entry name" value="TSUP/Inactive_protease-like"/>
</dbReference>
<protein>
    <recommendedName>
        <fullName evidence="6">Probable membrane transporter protein</fullName>
    </recommendedName>
</protein>
<dbReference type="Proteomes" id="UP000030832">
    <property type="component" value="Unassembled WGS sequence"/>
</dbReference>
<dbReference type="RefSeq" id="WP_034626644.1">
    <property type="nucleotide sequence ID" value="NZ_JRJU01000004.1"/>
</dbReference>
<keyword evidence="3 6" id="KW-0812">Transmembrane</keyword>
<reference evidence="7 8" key="1">
    <citation type="submission" date="2014-09" db="EMBL/GenBank/DDBJ databases">
        <title>Genome sequencing and annotation of Bacillus Okhensis strain Kh10-101T.</title>
        <authorList>
            <person name="Prakash J.S."/>
        </authorList>
    </citation>
    <scope>NUCLEOTIDE SEQUENCE [LARGE SCALE GENOMIC DNA]</scope>
    <source>
        <strain evidence="8">Kh10-101T</strain>
    </source>
</reference>
<comment type="subcellular location">
    <subcellularLocation>
        <location evidence="6">Cell membrane</location>
        <topology evidence="6">Multi-pass membrane protein</topology>
    </subcellularLocation>
    <subcellularLocation>
        <location evidence="1">Membrane</location>
        <topology evidence="1">Multi-pass membrane protein</topology>
    </subcellularLocation>
</comment>
<dbReference type="EMBL" id="JRJU01000004">
    <property type="protein sequence ID" value="KHF41140.1"/>
    <property type="molecule type" value="Genomic_DNA"/>
</dbReference>
<keyword evidence="6" id="KW-1003">Cell membrane</keyword>
<dbReference type="AlphaFoldDB" id="A0A0B0IIJ7"/>
<evidence type="ECO:0000256" key="2">
    <source>
        <dbReference type="ARBA" id="ARBA00009142"/>
    </source>
</evidence>
<feature type="transmembrane region" description="Helical" evidence="6">
    <location>
        <begin position="79"/>
        <end position="99"/>
    </location>
</feature>
<feature type="transmembrane region" description="Helical" evidence="6">
    <location>
        <begin position="47"/>
        <end position="67"/>
    </location>
</feature>
<evidence type="ECO:0000256" key="6">
    <source>
        <dbReference type="RuleBase" id="RU363041"/>
    </source>
</evidence>
<dbReference type="Pfam" id="PF01925">
    <property type="entry name" value="TauE"/>
    <property type="match status" value="1"/>
</dbReference>
<dbReference type="InterPro" id="IPR002781">
    <property type="entry name" value="TM_pro_TauE-like"/>
</dbReference>
<feature type="transmembrane region" description="Helical" evidence="6">
    <location>
        <begin position="195"/>
        <end position="214"/>
    </location>
</feature>
<evidence type="ECO:0000256" key="4">
    <source>
        <dbReference type="ARBA" id="ARBA00022989"/>
    </source>
</evidence>
<evidence type="ECO:0000256" key="3">
    <source>
        <dbReference type="ARBA" id="ARBA00022692"/>
    </source>
</evidence>
<feature type="transmembrane region" description="Helical" evidence="6">
    <location>
        <begin position="249"/>
        <end position="266"/>
    </location>
</feature>
<proteinExistence type="inferred from homology"/>
<evidence type="ECO:0000313" key="7">
    <source>
        <dbReference type="EMBL" id="KHF41140.1"/>
    </source>
</evidence>
<keyword evidence="4 6" id="KW-1133">Transmembrane helix</keyword>
<organism evidence="7 8">
    <name type="scientific">Halalkalibacter okhensis</name>
    <dbReference type="NCBI Taxonomy" id="333138"/>
    <lineage>
        <taxon>Bacteria</taxon>
        <taxon>Bacillati</taxon>
        <taxon>Bacillota</taxon>
        <taxon>Bacilli</taxon>
        <taxon>Bacillales</taxon>
        <taxon>Bacillaceae</taxon>
        <taxon>Halalkalibacter</taxon>
    </lineage>
</organism>
<comment type="similarity">
    <text evidence="2 6">Belongs to the 4-toluene sulfonate uptake permease (TSUP) (TC 2.A.102) family.</text>
</comment>
<evidence type="ECO:0000256" key="1">
    <source>
        <dbReference type="ARBA" id="ARBA00004141"/>
    </source>
</evidence>
<name>A0A0B0IIJ7_9BACI</name>
<dbReference type="OrthoDB" id="9780109at2"/>
<keyword evidence="8" id="KW-1185">Reference proteome</keyword>
<comment type="caution">
    <text evidence="7">The sequence shown here is derived from an EMBL/GenBank/DDBJ whole genome shotgun (WGS) entry which is preliminary data.</text>
</comment>
<gene>
    <name evidence="7" type="ORF">LQ50_05080</name>
</gene>
<feature type="transmembrane region" description="Helical" evidence="6">
    <location>
        <begin position="105"/>
        <end position="125"/>
    </location>
</feature>
<dbReference type="eggNOG" id="COG0730">
    <property type="taxonomic scope" value="Bacteria"/>
</dbReference>
<dbReference type="PANTHER" id="PTHR43701">
    <property type="entry name" value="MEMBRANE TRANSPORTER PROTEIN MJ0441-RELATED"/>
    <property type="match status" value="1"/>
</dbReference>
<dbReference type="PANTHER" id="PTHR43701:SF2">
    <property type="entry name" value="MEMBRANE TRANSPORTER PROTEIN YJNA-RELATED"/>
    <property type="match status" value="1"/>
</dbReference>
<dbReference type="STRING" id="333138.LQ50_05080"/>
<sequence length="272" mass="29076">MVWIILVIVGLLGGTLGSLMGLGGGIVVVPALLMLGGLSFLEITPQVAVGTSLLIMIFTGISATLAYMKQGKVDYKSGLLFFGASGPGAIIGTWLNRGFDTDSFQIYLGLFILFVSFILFIRKYLKPLPRSGKGIQRTYKDEEGMEYTYGYRIVPVLAIAFVVGMLSGLFGIGGGSLLVPAMIVLFAFPPHLAVATSMFIILLSALVGSVSHMIQGNVNGMYALALIPGAWVGGTLGAAINRRLSSEKLVFFLRLMLIVMAFRLIYEGMTSV</sequence>
<keyword evidence="5 6" id="KW-0472">Membrane</keyword>
<dbReference type="GO" id="GO:0005886">
    <property type="term" value="C:plasma membrane"/>
    <property type="evidence" value="ECO:0007669"/>
    <property type="project" value="UniProtKB-SubCell"/>
</dbReference>